<dbReference type="Gene3D" id="3.30.70.100">
    <property type="match status" value="1"/>
</dbReference>
<feature type="domain" description="ABM" evidence="1">
    <location>
        <begin position="2"/>
        <end position="95"/>
    </location>
</feature>
<dbReference type="Pfam" id="PF03992">
    <property type="entry name" value="ABM"/>
    <property type="match status" value="1"/>
</dbReference>
<dbReference type="PANTHER" id="PTHR34474">
    <property type="entry name" value="SIGNAL TRANSDUCTION PROTEIN TRAP"/>
    <property type="match status" value="1"/>
</dbReference>
<dbReference type="GO" id="GO:0004497">
    <property type="term" value="F:monooxygenase activity"/>
    <property type="evidence" value="ECO:0007669"/>
    <property type="project" value="UniProtKB-KW"/>
</dbReference>
<dbReference type="RefSeq" id="WP_076529272.1">
    <property type="nucleotide sequence ID" value="NZ_BMEH01000002.1"/>
</dbReference>
<dbReference type="STRING" id="1086013.SAMN05421774_10241"/>
<dbReference type="InterPro" id="IPR050404">
    <property type="entry name" value="Heme-degrading_MO"/>
</dbReference>
<keyword evidence="2" id="KW-0503">Monooxygenase</keyword>
<dbReference type="PANTHER" id="PTHR34474:SF2">
    <property type="entry name" value="SIGNAL TRANSDUCTION PROTEIN TRAP"/>
    <property type="match status" value="1"/>
</dbReference>
<proteinExistence type="predicted"/>
<dbReference type="PROSITE" id="PS51725">
    <property type="entry name" value="ABM"/>
    <property type="match status" value="1"/>
</dbReference>
<accession>A0A1N7LMX5</accession>
<dbReference type="OrthoDB" id="9798115at2"/>
<evidence type="ECO:0000313" key="3">
    <source>
        <dbReference type="Proteomes" id="UP000186141"/>
    </source>
</evidence>
<dbReference type="Proteomes" id="UP000186141">
    <property type="component" value="Unassembled WGS sequence"/>
</dbReference>
<gene>
    <name evidence="2" type="ORF">SAMN05421774_10241</name>
</gene>
<sequence length="108" mass="11993">MYLTMNRFKVKPGQEAAFEAVWTGRDSQLPSVPGFVSFHLMKGATTETHTLYASHTMWRSEADFTAWTKSEAFRSAHRGAGGHGDIYADRPELELFISVQVIDAQAAA</sequence>
<dbReference type="SUPFAM" id="SSF54909">
    <property type="entry name" value="Dimeric alpha+beta barrel"/>
    <property type="match status" value="1"/>
</dbReference>
<keyword evidence="2" id="KW-0560">Oxidoreductase</keyword>
<evidence type="ECO:0000313" key="2">
    <source>
        <dbReference type="EMBL" id="SIS75205.1"/>
    </source>
</evidence>
<name>A0A1N7LMX5_9RHOB</name>
<dbReference type="InterPro" id="IPR007138">
    <property type="entry name" value="ABM_dom"/>
</dbReference>
<dbReference type="InterPro" id="IPR011008">
    <property type="entry name" value="Dimeric_a/b-barrel"/>
</dbReference>
<keyword evidence="3" id="KW-1185">Reference proteome</keyword>
<dbReference type="EMBL" id="FTOT01000002">
    <property type="protein sequence ID" value="SIS75205.1"/>
    <property type="molecule type" value="Genomic_DNA"/>
</dbReference>
<evidence type="ECO:0000259" key="1">
    <source>
        <dbReference type="PROSITE" id="PS51725"/>
    </source>
</evidence>
<reference evidence="2 3" key="1">
    <citation type="submission" date="2017-01" db="EMBL/GenBank/DDBJ databases">
        <authorList>
            <person name="Mah S.A."/>
            <person name="Swanson W.J."/>
            <person name="Moy G.W."/>
            <person name="Vacquier V.D."/>
        </authorList>
    </citation>
    <scope>NUCLEOTIDE SEQUENCE [LARGE SCALE GENOMIC DNA]</scope>
    <source>
        <strain evidence="2 3">DSM 26375</strain>
    </source>
</reference>
<protein>
    <submittedName>
        <fullName evidence="2">Heme-degrading monooxygenase HmoA</fullName>
    </submittedName>
</protein>
<organism evidence="2 3">
    <name type="scientific">Gemmobacter megaterium</name>
    <dbReference type="NCBI Taxonomy" id="1086013"/>
    <lineage>
        <taxon>Bacteria</taxon>
        <taxon>Pseudomonadati</taxon>
        <taxon>Pseudomonadota</taxon>
        <taxon>Alphaproteobacteria</taxon>
        <taxon>Rhodobacterales</taxon>
        <taxon>Paracoccaceae</taxon>
        <taxon>Gemmobacter</taxon>
    </lineage>
</organism>
<dbReference type="AlphaFoldDB" id="A0A1N7LMX5"/>